<evidence type="ECO:0000313" key="2">
    <source>
        <dbReference type="Proteomes" id="UP001165780"/>
    </source>
</evidence>
<reference evidence="3" key="1">
    <citation type="submission" date="2025-08" db="UniProtKB">
        <authorList>
            <consortium name="RefSeq"/>
        </authorList>
    </citation>
    <scope>IDENTIFICATION</scope>
    <source>
        <tissue evidence="3">Whole blood</tissue>
    </source>
</reference>
<feature type="compositionally biased region" description="Low complexity" evidence="1">
    <location>
        <begin position="183"/>
        <end position="198"/>
    </location>
</feature>
<dbReference type="GeneID" id="109277153"/>
<dbReference type="Proteomes" id="UP001165780">
    <property type="component" value="Unplaced"/>
</dbReference>
<proteinExistence type="predicted"/>
<keyword evidence="2" id="KW-1185">Reference proteome</keyword>
<protein>
    <submittedName>
        <fullName evidence="3">Translation initiation factor IF-2-like</fullName>
    </submittedName>
</protein>
<organism evidence="2 3">
    <name type="scientific">Panthera pardus</name>
    <name type="common">Leopard</name>
    <name type="synonym">Felis pardus</name>
    <dbReference type="NCBI Taxonomy" id="9691"/>
    <lineage>
        <taxon>Eukaryota</taxon>
        <taxon>Metazoa</taxon>
        <taxon>Chordata</taxon>
        <taxon>Craniata</taxon>
        <taxon>Vertebrata</taxon>
        <taxon>Euteleostomi</taxon>
        <taxon>Mammalia</taxon>
        <taxon>Eutheria</taxon>
        <taxon>Laurasiatheria</taxon>
        <taxon>Carnivora</taxon>
        <taxon>Feliformia</taxon>
        <taxon>Felidae</taxon>
        <taxon>Pantherinae</taxon>
        <taxon>Panthera</taxon>
    </lineage>
</organism>
<dbReference type="RefSeq" id="XP_019322217.2">
    <property type="nucleotide sequence ID" value="XM_019466672.2"/>
</dbReference>
<feature type="region of interest" description="Disordered" evidence="1">
    <location>
        <begin position="25"/>
        <end position="234"/>
    </location>
</feature>
<feature type="compositionally biased region" description="Pro residues" evidence="1">
    <location>
        <begin position="99"/>
        <end position="108"/>
    </location>
</feature>
<name>A0A9V1GGZ4_PANPR</name>
<accession>A0A9V1GGZ4</accession>
<dbReference type="AlphaFoldDB" id="A0A9V1GGZ4"/>
<feature type="compositionally biased region" description="Low complexity" evidence="1">
    <location>
        <begin position="25"/>
        <end position="34"/>
    </location>
</feature>
<evidence type="ECO:0000256" key="1">
    <source>
        <dbReference type="SAM" id="MobiDB-lite"/>
    </source>
</evidence>
<sequence length="265" mass="27639">MSAPAAGRRGRLLGSAARAVAGARARSLLPAGDGAPRRCPPPRAGRGSRRDARRARRAAPAPGARRLLGRPALAGPPGPEEQRPPRPPRRLGRAAAARRPPPQPPPLAEPAALRFPGSASGEPLLPAPSGSCGGRVSRGRARRRRRRRRGEGGRALPRGRDWRQPARGEGGGGGGGDGPEPGPGASPADSRSVSAAAGPAGGQRGQPRAWRGRGQAFEESGNAQGPEQDKREARDLQMAEKVKLVPRRMHSLFLLFFFLLSSSAG</sequence>
<gene>
    <name evidence="3" type="primary">LOC109277153</name>
</gene>
<feature type="compositionally biased region" description="Low complexity" evidence="1">
    <location>
        <begin position="58"/>
        <end position="73"/>
    </location>
</feature>
<feature type="compositionally biased region" description="Basic residues" evidence="1">
    <location>
        <begin position="137"/>
        <end position="149"/>
    </location>
</feature>
<evidence type="ECO:0000313" key="3">
    <source>
        <dbReference type="RefSeq" id="XP_019322217.2"/>
    </source>
</evidence>
<dbReference type="KEGG" id="ppad:109277153"/>
<feature type="compositionally biased region" description="Gly residues" evidence="1">
    <location>
        <begin position="168"/>
        <end position="179"/>
    </location>
</feature>